<sequence length="218" mass="25535">MSIKQSELNKKTNEALKKAAKLFLWSFSRGFLFCKKGNLFFYICINPIKNIKKLNISLYYKWYDFDNVFWDILDLQENKKRPLSFHAAGAWTMPGMIIFKQNIDDCNWESFDFLAQIFEIVKKTNNISDDIASKIKNIDENILYVRKLFEQLTATFPKATINIDKEELITKIIKKEYASAKNIIETRLAENDSGGFISKGRNFYQMAQEFLAKQEVSQ</sequence>
<dbReference type="EMBL" id="MEUA01000041">
    <property type="protein sequence ID" value="OGC14114.1"/>
    <property type="molecule type" value="Genomic_DNA"/>
</dbReference>
<protein>
    <submittedName>
        <fullName evidence="1">Uncharacterized protein</fullName>
    </submittedName>
</protein>
<dbReference type="Proteomes" id="UP000177905">
    <property type="component" value="Unassembled WGS sequence"/>
</dbReference>
<name>A0A1F4S110_UNCSA</name>
<accession>A0A1F4S110</accession>
<evidence type="ECO:0000313" key="2">
    <source>
        <dbReference type="Proteomes" id="UP000177905"/>
    </source>
</evidence>
<reference evidence="1 2" key="1">
    <citation type="journal article" date="2016" name="Nat. Commun.">
        <title>Thousands of microbial genomes shed light on interconnected biogeochemical processes in an aquifer system.</title>
        <authorList>
            <person name="Anantharaman K."/>
            <person name="Brown C.T."/>
            <person name="Hug L.A."/>
            <person name="Sharon I."/>
            <person name="Castelle C.J."/>
            <person name="Probst A.J."/>
            <person name="Thomas B.C."/>
            <person name="Singh A."/>
            <person name="Wilkins M.J."/>
            <person name="Karaoz U."/>
            <person name="Brodie E.L."/>
            <person name="Williams K.H."/>
            <person name="Hubbard S.S."/>
            <person name="Banfield J.F."/>
        </authorList>
    </citation>
    <scope>NUCLEOTIDE SEQUENCE [LARGE SCALE GENOMIC DNA]</scope>
</reference>
<organism evidence="1 2">
    <name type="scientific">candidate division WOR-1 bacterium RIFOXYB2_FULL_36_35</name>
    <dbReference type="NCBI Taxonomy" id="1802578"/>
    <lineage>
        <taxon>Bacteria</taxon>
        <taxon>Bacillati</taxon>
        <taxon>Saganbacteria</taxon>
    </lineage>
</organism>
<comment type="caution">
    <text evidence="1">The sequence shown here is derived from an EMBL/GenBank/DDBJ whole genome shotgun (WGS) entry which is preliminary data.</text>
</comment>
<dbReference type="AlphaFoldDB" id="A0A1F4S110"/>
<evidence type="ECO:0000313" key="1">
    <source>
        <dbReference type="EMBL" id="OGC14114.1"/>
    </source>
</evidence>
<proteinExistence type="predicted"/>
<gene>
    <name evidence="1" type="ORF">A2290_06395</name>
</gene>